<evidence type="ECO:0000256" key="17">
    <source>
        <dbReference type="ARBA" id="ARBA00023264"/>
    </source>
</evidence>
<accession>A0A1R4K955</accession>
<evidence type="ECO:0000256" key="3">
    <source>
        <dbReference type="ARBA" id="ARBA00005119"/>
    </source>
</evidence>
<dbReference type="PROSITE" id="PS01315">
    <property type="entry name" value="CDS"/>
    <property type="match status" value="1"/>
</dbReference>
<keyword evidence="14" id="KW-0443">Lipid metabolism</keyword>
<keyword evidence="9" id="KW-0444">Lipid biosynthesis</keyword>
<keyword evidence="10 18" id="KW-0808">Transferase</keyword>
<feature type="transmembrane region" description="Helical" evidence="19">
    <location>
        <begin position="49"/>
        <end position="65"/>
    </location>
</feature>
<evidence type="ECO:0000256" key="18">
    <source>
        <dbReference type="RuleBase" id="RU003938"/>
    </source>
</evidence>
<dbReference type="InterPro" id="IPR000374">
    <property type="entry name" value="PC_trans"/>
</dbReference>
<evidence type="ECO:0000256" key="10">
    <source>
        <dbReference type="ARBA" id="ARBA00022679"/>
    </source>
</evidence>
<reference evidence="20 21" key="1">
    <citation type="submission" date="2017-02" db="EMBL/GenBank/DDBJ databases">
        <authorList>
            <person name="Peterson S.W."/>
        </authorList>
    </citation>
    <scope>NUCLEOTIDE SEQUENCE [LARGE SCALE GENOMIC DNA]</scope>
    <source>
        <strain evidence="20 21">LSP_Lj1</strain>
    </source>
</reference>
<evidence type="ECO:0000256" key="13">
    <source>
        <dbReference type="ARBA" id="ARBA00022989"/>
    </source>
</evidence>
<comment type="subcellular location">
    <subcellularLocation>
        <location evidence="2">Cell membrane</location>
        <topology evidence="2">Multi-pass membrane protein</topology>
    </subcellularLocation>
</comment>
<name>A0A1R4K955_9ACTN</name>
<dbReference type="GO" id="GO:0016024">
    <property type="term" value="P:CDP-diacylglycerol biosynthetic process"/>
    <property type="evidence" value="ECO:0007669"/>
    <property type="project" value="UniProtKB-UniPathway"/>
</dbReference>
<evidence type="ECO:0000256" key="9">
    <source>
        <dbReference type="ARBA" id="ARBA00022516"/>
    </source>
</evidence>
<feature type="transmembrane region" description="Helical" evidence="19">
    <location>
        <begin position="24"/>
        <end position="43"/>
    </location>
</feature>
<evidence type="ECO:0000313" key="20">
    <source>
        <dbReference type="EMBL" id="SJN40652.1"/>
    </source>
</evidence>
<feature type="transmembrane region" description="Helical" evidence="19">
    <location>
        <begin position="77"/>
        <end position="95"/>
    </location>
</feature>
<feature type="transmembrane region" description="Helical" evidence="19">
    <location>
        <begin position="163"/>
        <end position="182"/>
    </location>
</feature>
<comment type="pathway">
    <text evidence="4">Lipid metabolism.</text>
</comment>
<keyword evidence="17" id="KW-1208">Phospholipid metabolism</keyword>
<dbReference type="RefSeq" id="WP_094765432.1">
    <property type="nucleotide sequence ID" value="NZ_FUKQ01000046.1"/>
</dbReference>
<dbReference type="STRING" id="1255658.FM114_12240"/>
<evidence type="ECO:0000256" key="19">
    <source>
        <dbReference type="SAM" id="Phobius"/>
    </source>
</evidence>
<keyword evidence="11 18" id="KW-0812">Transmembrane</keyword>
<dbReference type="GO" id="GO:0004605">
    <property type="term" value="F:phosphatidate cytidylyltransferase activity"/>
    <property type="evidence" value="ECO:0007669"/>
    <property type="project" value="UniProtKB-EC"/>
</dbReference>
<comment type="similarity">
    <text evidence="5 18">Belongs to the CDS family.</text>
</comment>
<evidence type="ECO:0000256" key="2">
    <source>
        <dbReference type="ARBA" id="ARBA00004651"/>
    </source>
</evidence>
<feature type="transmembrane region" description="Helical" evidence="19">
    <location>
        <begin position="107"/>
        <end position="125"/>
    </location>
</feature>
<dbReference type="Pfam" id="PF01148">
    <property type="entry name" value="CTP_transf_1"/>
    <property type="match status" value="1"/>
</dbReference>
<evidence type="ECO:0000256" key="11">
    <source>
        <dbReference type="ARBA" id="ARBA00022692"/>
    </source>
</evidence>
<evidence type="ECO:0000256" key="16">
    <source>
        <dbReference type="ARBA" id="ARBA00023209"/>
    </source>
</evidence>
<gene>
    <name evidence="20" type="ORF">FM114_12240</name>
</gene>
<keyword evidence="16" id="KW-0594">Phospholipid biosynthesis</keyword>
<protein>
    <recommendedName>
        <fullName evidence="7 18">Phosphatidate cytidylyltransferase</fullName>
        <ecNumber evidence="6 18">2.7.7.41</ecNumber>
    </recommendedName>
</protein>
<proteinExistence type="inferred from homology"/>
<organism evidence="20 21">
    <name type="scientific">Luteococcus japonicus LSP_Lj1</name>
    <dbReference type="NCBI Taxonomy" id="1255658"/>
    <lineage>
        <taxon>Bacteria</taxon>
        <taxon>Bacillati</taxon>
        <taxon>Actinomycetota</taxon>
        <taxon>Actinomycetes</taxon>
        <taxon>Propionibacteriales</taxon>
        <taxon>Propionibacteriaceae</taxon>
        <taxon>Luteococcus</taxon>
    </lineage>
</organism>
<evidence type="ECO:0000313" key="21">
    <source>
        <dbReference type="Proteomes" id="UP000188342"/>
    </source>
</evidence>
<dbReference type="PANTHER" id="PTHR46382">
    <property type="entry name" value="PHOSPHATIDATE CYTIDYLYLTRANSFERASE"/>
    <property type="match status" value="1"/>
</dbReference>
<feature type="transmembrane region" description="Helical" evidence="19">
    <location>
        <begin position="137"/>
        <end position="157"/>
    </location>
</feature>
<feature type="transmembrane region" description="Helical" evidence="19">
    <location>
        <begin position="203"/>
        <end position="222"/>
    </location>
</feature>
<sequence length="295" mass="30968">MSQEKITPFDLTPPPKPSRAGRNLPAAIAVGVGLFGAVVATLAWWNWGFILLVALALGLGAVELHHAFARVGARTEIVPIVLGTAATVLGSYYAGQHPAHDMPSNTLIIGLLALTTLACLVMRLPRGAEGFVRDASASLFTLAYIPLLGSTVALMLADDDGRQRIITFLVCVIASDTGGYIAGVLFGKHPMAPRVSPKKTWEGFVGSLTAGMALGAVCTVWLLHAPWFVGALLGLLLVAFGTAGDLVESMIKRDVGIKDMSSFLPGHGGVMDRLDSLLVAAPVAWFAMFVMVPAL</sequence>
<keyword evidence="13 19" id="KW-1133">Transmembrane helix</keyword>
<dbReference type="GO" id="GO:0005886">
    <property type="term" value="C:plasma membrane"/>
    <property type="evidence" value="ECO:0007669"/>
    <property type="project" value="UniProtKB-SubCell"/>
</dbReference>
<evidence type="ECO:0000256" key="5">
    <source>
        <dbReference type="ARBA" id="ARBA00010185"/>
    </source>
</evidence>
<dbReference type="PANTHER" id="PTHR46382:SF1">
    <property type="entry name" value="PHOSPHATIDATE CYTIDYLYLTRANSFERASE"/>
    <property type="match status" value="1"/>
</dbReference>
<comment type="catalytic activity">
    <reaction evidence="1 18">
        <text>a 1,2-diacyl-sn-glycero-3-phosphate + CTP + H(+) = a CDP-1,2-diacyl-sn-glycerol + diphosphate</text>
        <dbReference type="Rhea" id="RHEA:16229"/>
        <dbReference type="ChEBI" id="CHEBI:15378"/>
        <dbReference type="ChEBI" id="CHEBI:33019"/>
        <dbReference type="ChEBI" id="CHEBI:37563"/>
        <dbReference type="ChEBI" id="CHEBI:58332"/>
        <dbReference type="ChEBI" id="CHEBI:58608"/>
        <dbReference type="EC" id="2.7.7.41"/>
    </reaction>
</comment>
<dbReference type="EMBL" id="FUKQ01000046">
    <property type="protein sequence ID" value="SJN40652.1"/>
    <property type="molecule type" value="Genomic_DNA"/>
</dbReference>
<dbReference type="AlphaFoldDB" id="A0A1R4K955"/>
<evidence type="ECO:0000256" key="12">
    <source>
        <dbReference type="ARBA" id="ARBA00022695"/>
    </source>
</evidence>
<dbReference type="UniPathway" id="UPA00557">
    <property type="reaction ID" value="UER00614"/>
</dbReference>
<feature type="transmembrane region" description="Helical" evidence="19">
    <location>
        <begin position="277"/>
        <end position="294"/>
    </location>
</feature>
<feature type="transmembrane region" description="Helical" evidence="19">
    <location>
        <begin position="228"/>
        <end position="247"/>
    </location>
</feature>
<keyword evidence="21" id="KW-1185">Reference proteome</keyword>
<dbReference type="OrthoDB" id="9799199at2"/>
<evidence type="ECO:0000256" key="14">
    <source>
        <dbReference type="ARBA" id="ARBA00023098"/>
    </source>
</evidence>
<keyword evidence="8" id="KW-1003">Cell membrane</keyword>
<comment type="pathway">
    <text evidence="3 18">Phospholipid metabolism; CDP-diacylglycerol biosynthesis; CDP-diacylglycerol from sn-glycerol 3-phosphate: step 3/3.</text>
</comment>
<keyword evidence="12 18" id="KW-0548">Nucleotidyltransferase</keyword>
<evidence type="ECO:0000256" key="1">
    <source>
        <dbReference type="ARBA" id="ARBA00001698"/>
    </source>
</evidence>
<evidence type="ECO:0000256" key="4">
    <source>
        <dbReference type="ARBA" id="ARBA00005189"/>
    </source>
</evidence>
<dbReference type="Proteomes" id="UP000188342">
    <property type="component" value="Unassembled WGS sequence"/>
</dbReference>
<evidence type="ECO:0000256" key="7">
    <source>
        <dbReference type="ARBA" id="ARBA00019373"/>
    </source>
</evidence>
<evidence type="ECO:0000256" key="6">
    <source>
        <dbReference type="ARBA" id="ARBA00012487"/>
    </source>
</evidence>
<evidence type="ECO:0000256" key="8">
    <source>
        <dbReference type="ARBA" id="ARBA00022475"/>
    </source>
</evidence>
<keyword evidence="15 19" id="KW-0472">Membrane</keyword>
<evidence type="ECO:0000256" key="15">
    <source>
        <dbReference type="ARBA" id="ARBA00023136"/>
    </source>
</evidence>
<dbReference type="EC" id="2.7.7.41" evidence="6 18"/>